<dbReference type="Proteomes" id="UP000325081">
    <property type="component" value="Unassembled WGS sequence"/>
</dbReference>
<proteinExistence type="predicted"/>
<dbReference type="OrthoDB" id="9984778at2759"/>
<keyword evidence="1" id="KW-1133">Transmembrane helix</keyword>
<evidence type="ECO:0000313" key="3">
    <source>
        <dbReference type="Proteomes" id="UP000325081"/>
    </source>
</evidence>
<accession>A0A5A7QDU5</accession>
<protein>
    <submittedName>
        <fullName evidence="2">RING/U-box superfamily protein</fullName>
    </submittedName>
</protein>
<sequence length="302" mass="34944">MGPMRSLNLWSVLLRILFGLWLVFVVVWPVNGLRPLRQRSRSLSVEWLPLGNQENELGPFSSWNITGTYRGNWKFLESTNASSKFPYFTNSNGNSVLELISTPTQIAGVHYVQGIMIFHHVFDNEKDVRGAQIRLEGVYLWPFRQLRLVANSGKEVDFGQEDDYLLTNTYHLMGVFSSQLFQETSSWKWKYSPIHEMEKHCNFEIAAQVSLLSSGKDGLLFYNGDQEKYYLEGLMESRSVDDNMDCFSPMHLNATTVNTDVYYNKAINYTLMLIFVSFANYNISFLEVLMLNRQMEHSNTET</sequence>
<gene>
    <name evidence="2" type="ORF">STAS_19995</name>
</gene>
<keyword evidence="1" id="KW-0472">Membrane</keyword>
<keyword evidence="3" id="KW-1185">Reference proteome</keyword>
<dbReference type="AlphaFoldDB" id="A0A5A7QDU5"/>
<organism evidence="2 3">
    <name type="scientific">Striga asiatica</name>
    <name type="common">Asiatic witchweed</name>
    <name type="synonym">Buchnera asiatica</name>
    <dbReference type="NCBI Taxonomy" id="4170"/>
    <lineage>
        <taxon>Eukaryota</taxon>
        <taxon>Viridiplantae</taxon>
        <taxon>Streptophyta</taxon>
        <taxon>Embryophyta</taxon>
        <taxon>Tracheophyta</taxon>
        <taxon>Spermatophyta</taxon>
        <taxon>Magnoliopsida</taxon>
        <taxon>eudicotyledons</taxon>
        <taxon>Gunneridae</taxon>
        <taxon>Pentapetalae</taxon>
        <taxon>asterids</taxon>
        <taxon>lamiids</taxon>
        <taxon>Lamiales</taxon>
        <taxon>Orobanchaceae</taxon>
        <taxon>Buchnereae</taxon>
        <taxon>Striga</taxon>
    </lineage>
</organism>
<dbReference type="EMBL" id="BKCP01006515">
    <property type="protein sequence ID" value="GER43178.1"/>
    <property type="molecule type" value="Genomic_DNA"/>
</dbReference>
<keyword evidence="1" id="KW-0812">Transmembrane</keyword>
<evidence type="ECO:0000256" key="1">
    <source>
        <dbReference type="SAM" id="Phobius"/>
    </source>
</evidence>
<reference evidence="3" key="1">
    <citation type="journal article" date="2019" name="Curr. Biol.">
        <title>Genome Sequence of Striga asiatica Provides Insight into the Evolution of Plant Parasitism.</title>
        <authorList>
            <person name="Yoshida S."/>
            <person name="Kim S."/>
            <person name="Wafula E.K."/>
            <person name="Tanskanen J."/>
            <person name="Kim Y.M."/>
            <person name="Honaas L."/>
            <person name="Yang Z."/>
            <person name="Spallek T."/>
            <person name="Conn C.E."/>
            <person name="Ichihashi Y."/>
            <person name="Cheong K."/>
            <person name="Cui S."/>
            <person name="Der J.P."/>
            <person name="Gundlach H."/>
            <person name="Jiao Y."/>
            <person name="Hori C."/>
            <person name="Ishida J.K."/>
            <person name="Kasahara H."/>
            <person name="Kiba T."/>
            <person name="Kim M.S."/>
            <person name="Koo N."/>
            <person name="Laohavisit A."/>
            <person name="Lee Y.H."/>
            <person name="Lumba S."/>
            <person name="McCourt P."/>
            <person name="Mortimer J.C."/>
            <person name="Mutuku J.M."/>
            <person name="Nomura T."/>
            <person name="Sasaki-Sekimoto Y."/>
            <person name="Seto Y."/>
            <person name="Wang Y."/>
            <person name="Wakatake T."/>
            <person name="Sakakibara H."/>
            <person name="Demura T."/>
            <person name="Yamaguchi S."/>
            <person name="Yoneyama K."/>
            <person name="Manabe R.I."/>
            <person name="Nelson D.C."/>
            <person name="Schulman A.H."/>
            <person name="Timko M.P."/>
            <person name="dePamphilis C.W."/>
            <person name="Choi D."/>
            <person name="Shirasu K."/>
        </authorList>
    </citation>
    <scope>NUCLEOTIDE SEQUENCE [LARGE SCALE GENOMIC DNA]</scope>
    <source>
        <strain evidence="3">cv. UVA1</strain>
    </source>
</reference>
<name>A0A5A7QDU5_STRAF</name>
<comment type="caution">
    <text evidence="2">The sequence shown here is derived from an EMBL/GenBank/DDBJ whole genome shotgun (WGS) entry which is preliminary data.</text>
</comment>
<feature type="transmembrane region" description="Helical" evidence="1">
    <location>
        <begin position="12"/>
        <end position="30"/>
    </location>
</feature>
<evidence type="ECO:0000313" key="2">
    <source>
        <dbReference type="EMBL" id="GER43178.1"/>
    </source>
</evidence>
<feature type="transmembrane region" description="Helical" evidence="1">
    <location>
        <begin position="266"/>
        <end position="289"/>
    </location>
</feature>
<feature type="non-terminal residue" evidence="2">
    <location>
        <position position="302"/>
    </location>
</feature>